<evidence type="ECO:0000313" key="1">
    <source>
        <dbReference type="EMBL" id="KAI9200364.1"/>
    </source>
</evidence>
<comment type="caution">
    <text evidence="1">The sequence shown here is derived from an EMBL/GenBank/DDBJ whole genome shotgun (WGS) entry which is preliminary data.</text>
</comment>
<keyword evidence="2" id="KW-1185">Reference proteome</keyword>
<reference evidence="1" key="1">
    <citation type="journal article" date="2022" name="Plant J.">
        <title>Strategies of tolerance reflected in two North American maple genomes.</title>
        <authorList>
            <person name="McEvoy S.L."/>
            <person name="Sezen U.U."/>
            <person name="Trouern-Trend A."/>
            <person name="McMahon S.M."/>
            <person name="Schaberg P.G."/>
            <person name="Yang J."/>
            <person name="Wegrzyn J.L."/>
            <person name="Swenson N.G."/>
        </authorList>
    </citation>
    <scope>NUCLEOTIDE SEQUENCE</scope>
    <source>
        <strain evidence="1">91603</strain>
    </source>
</reference>
<name>A0AAD5JSU5_ACENE</name>
<protein>
    <submittedName>
        <fullName evidence="1">Uncharacterized protein</fullName>
    </submittedName>
</protein>
<dbReference type="Proteomes" id="UP001064489">
    <property type="component" value="Chromosome 9"/>
</dbReference>
<dbReference type="AlphaFoldDB" id="A0AAD5JSU5"/>
<organism evidence="1 2">
    <name type="scientific">Acer negundo</name>
    <name type="common">Box elder</name>
    <dbReference type="NCBI Taxonomy" id="4023"/>
    <lineage>
        <taxon>Eukaryota</taxon>
        <taxon>Viridiplantae</taxon>
        <taxon>Streptophyta</taxon>
        <taxon>Embryophyta</taxon>
        <taxon>Tracheophyta</taxon>
        <taxon>Spermatophyta</taxon>
        <taxon>Magnoliopsida</taxon>
        <taxon>eudicotyledons</taxon>
        <taxon>Gunneridae</taxon>
        <taxon>Pentapetalae</taxon>
        <taxon>rosids</taxon>
        <taxon>malvids</taxon>
        <taxon>Sapindales</taxon>
        <taxon>Sapindaceae</taxon>
        <taxon>Hippocastanoideae</taxon>
        <taxon>Acereae</taxon>
        <taxon>Acer</taxon>
    </lineage>
</organism>
<evidence type="ECO:0000313" key="2">
    <source>
        <dbReference type="Proteomes" id="UP001064489"/>
    </source>
</evidence>
<proteinExistence type="predicted"/>
<gene>
    <name evidence="1" type="ORF">LWI28_006630</name>
</gene>
<dbReference type="EMBL" id="JAJSOW010000001">
    <property type="protein sequence ID" value="KAI9200364.1"/>
    <property type="molecule type" value="Genomic_DNA"/>
</dbReference>
<sequence>MWLGLSKVELSNKKGVGAARSNQGQVERLIGKFMENLKGLPIYQSEQGRVHNFIEASNVQPSFKGKDVLSRKPAMITLGKNKDSYDNEDSWSSSYEDLYDSKGGILGILLRSEESHLGLKGTSDGLGLVQLGDVSEDRHGLDEGDNTNSGLEIPKAFNNIGCEDINEKVIVVSQLDESAQVSNIVLVVERGSHSSNDSSHKVRKKKGRKVLDIAKKHRMTTRKDKRNDHSNPSKKQNKWYGIIVMKDSWNSKVEVAKMLEKGAALGYLKSKRDAAHEGEKGIKSVS</sequence>
<reference evidence="1" key="2">
    <citation type="submission" date="2023-02" db="EMBL/GenBank/DDBJ databases">
        <authorList>
            <person name="Swenson N.G."/>
            <person name="Wegrzyn J.L."/>
            <person name="Mcevoy S.L."/>
        </authorList>
    </citation>
    <scope>NUCLEOTIDE SEQUENCE</scope>
    <source>
        <strain evidence="1">91603</strain>
        <tissue evidence="1">Leaf</tissue>
    </source>
</reference>
<accession>A0AAD5JSU5</accession>